<evidence type="ECO:0000256" key="4">
    <source>
        <dbReference type="ARBA" id="ARBA00022989"/>
    </source>
</evidence>
<comment type="subcellular location">
    <subcellularLocation>
        <location evidence="1">Cell membrane</location>
        <topology evidence="1">Multi-pass membrane protein</topology>
    </subcellularLocation>
</comment>
<dbReference type="Proteomes" id="UP000074561">
    <property type="component" value="Chromosome"/>
</dbReference>
<keyword evidence="2" id="KW-1003">Cell membrane</keyword>
<evidence type="ECO:0000259" key="7">
    <source>
        <dbReference type="PROSITE" id="PS50850"/>
    </source>
</evidence>
<evidence type="ECO:0000256" key="3">
    <source>
        <dbReference type="ARBA" id="ARBA00022692"/>
    </source>
</evidence>
<evidence type="ECO:0000256" key="6">
    <source>
        <dbReference type="SAM" id="Phobius"/>
    </source>
</evidence>
<keyword evidence="3 6" id="KW-0812">Transmembrane</keyword>
<dbReference type="GO" id="GO:0005886">
    <property type="term" value="C:plasma membrane"/>
    <property type="evidence" value="ECO:0007669"/>
    <property type="project" value="UniProtKB-SubCell"/>
</dbReference>
<reference evidence="8 9" key="1">
    <citation type="submission" date="2015-11" db="EMBL/GenBank/DDBJ databases">
        <title>Exploring the genomic traits of fungus-feeding bacterial genus Collimonas.</title>
        <authorList>
            <person name="Song C."/>
            <person name="Schmidt R."/>
            <person name="de Jager V."/>
            <person name="Krzyzanowska D."/>
            <person name="Jongedijk E."/>
            <person name="Cankar K."/>
            <person name="Beekwilder J."/>
            <person name="van Veen A."/>
            <person name="de Boer W."/>
            <person name="van Veen J.A."/>
            <person name="Garbeva P."/>
        </authorList>
    </citation>
    <scope>NUCLEOTIDE SEQUENCE [LARGE SCALE GENOMIC DNA]</scope>
    <source>
        <strain evidence="8 9">Ter91</strain>
    </source>
</reference>
<evidence type="ECO:0000256" key="2">
    <source>
        <dbReference type="ARBA" id="ARBA00022475"/>
    </source>
</evidence>
<evidence type="ECO:0000313" key="9">
    <source>
        <dbReference type="Proteomes" id="UP000074561"/>
    </source>
</evidence>
<keyword evidence="4 6" id="KW-1133">Transmembrane helix</keyword>
<feature type="domain" description="Major facilitator superfamily (MFS) profile" evidence="7">
    <location>
        <begin position="1"/>
        <end position="199"/>
    </location>
</feature>
<dbReference type="PANTHER" id="PTHR23513:SF6">
    <property type="entry name" value="MAJOR FACILITATOR SUPERFAMILY ASSOCIATED DOMAIN-CONTAINING PROTEIN"/>
    <property type="match status" value="1"/>
</dbReference>
<dbReference type="EMBL" id="CP013234">
    <property type="protein sequence ID" value="AMP04025.1"/>
    <property type="molecule type" value="Genomic_DNA"/>
</dbReference>
<feature type="transmembrane region" description="Helical" evidence="6">
    <location>
        <begin position="16"/>
        <end position="41"/>
    </location>
</feature>
<dbReference type="PANTHER" id="PTHR23513">
    <property type="entry name" value="INTEGRAL MEMBRANE EFFLUX PROTEIN-RELATED"/>
    <property type="match status" value="1"/>
</dbReference>
<evidence type="ECO:0000313" key="8">
    <source>
        <dbReference type="EMBL" id="AMP04025.1"/>
    </source>
</evidence>
<dbReference type="RefSeq" id="WP_061939029.1">
    <property type="nucleotide sequence ID" value="NZ_CP013234.1"/>
</dbReference>
<proteinExistence type="predicted"/>
<dbReference type="KEGG" id="cpra:CPter91_1649"/>
<gene>
    <name evidence="8" type="ORF">CPter91_1649</name>
</gene>
<feature type="transmembrane region" description="Helical" evidence="6">
    <location>
        <begin position="106"/>
        <end position="129"/>
    </location>
</feature>
<accession>A0A127Q2H2</accession>
<dbReference type="AlphaFoldDB" id="A0A127Q2H2"/>
<feature type="transmembrane region" description="Helical" evidence="6">
    <location>
        <begin position="384"/>
        <end position="402"/>
    </location>
</feature>
<organism evidence="8 9">
    <name type="scientific">Collimonas pratensis</name>
    <dbReference type="NCBI Taxonomy" id="279113"/>
    <lineage>
        <taxon>Bacteria</taxon>
        <taxon>Pseudomonadati</taxon>
        <taxon>Pseudomonadota</taxon>
        <taxon>Betaproteobacteria</taxon>
        <taxon>Burkholderiales</taxon>
        <taxon>Oxalobacteraceae</taxon>
        <taxon>Collimonas</taxon>
    </lineage>
</organism>
<dbReference type="InterPro" id="IPR036259">
    <property type="entry name" value="MFS_trans_sf"/>
</dbReference>
<dbReference type="STRING" id="279113.CPter91_1649"/>
<dbReference type="CDD" id="cd06173">
    <property type="entry name" value="MFS_MefA_like"/>
    <property type="match status" value="1"/>
</dbReference>
<feature type="transmembrane region" description="Helical" evidence="6">
    <location>
        <begin position="230"/>
        <end position="250"/>
    </location>
</feature>
<sequence>MLRQYWQNLQQLGKPFMLVLVSEMATLSALLLGNITIAWWIAQHGGARDLATFGVTVAAASLLAIPLLSPLGDRYPKKRLMAIGFVAIAVAVESVVLALLAQAGFYHLYLIIACEMIGVCAMAIIMPCVQTIASELVPAEKLSLAMSMQKISGSLGGIMGPALGGSVIAASGVASALWVHVALLLIAAFAATCLPKALTAGKPAALGAAQWLHELKAGLRMKWHIPLERHWTLANLVIGVFYSPAIGMMAALRVTSLGLSAFWLGATNMGIMAGMFLGFLGCASFFSRTLGRFRALIGAAQLRAAALLVVGLTSSPLMLATAFFLLGISQSTTQFVGVTHRLLATPVSYRARNASVNIMVWQLASTLGPAVAGLALLHASVAQCYVLFGILTALCSIGLAVIPKIREFLGADHDVANGWYQREYPAAFPIPEKTTTS</sequence>
<feature type="transmembrane region" description="Helical" evidence="6">
    <location>
        <begin position="358"/>
        <end position="377"/>
    </location>
</feature>
<dbReference type="OrthoDB" id="9151053at2"/>
<feature type="transmembrane region" description="Helical" evidence="6">
    <location>
        <begin position="47"/>
        <end position="68"/>
    </location>
</feature>
<feature type="transmembrane region" description="Helical" evidence="6">
    <location>
        <begin position="306"/>
        <end position="328"/>
    </location>
</feature>
<dbReference type="SUPFAM" id="SSF103473">
    <property type="entry name" value="MFS general substrate transporter"/>
    <property type="match status" value="1"/>
</dbReference>
<feature type="transmembrane region" description="Helical" evidence="6">
    <location>
        <begin position="262"/>
        <end position="286"/>
    </location>
</feature>
<feature type="transmembrane region" description="Helical" evidence="6">
    <location>
        <begin position="150"/>
        <end position="170"/>
    </location>
</feature>
<evidence type="ECO:0000256" key="1">
    <source>
        <dbReference type="ARBA" id="ARBA00004651"/>
    </source>
</evidence>
<keyword evidence="5 6" id="KW-0472">Membrane</keyword>
<feature type="transmembrane region" description="Helical" evidence="6">
    <location>
        <begin position="80"/>
        <end position="100"/>
    </location>
</feature>
<dbReference type="PROSITE" id="PS50850">
    <property type="entry name" value="MFS"/>
    <property type="match status" value="1"/>
</dbReference>
<protein>
    <submittedName>
        <fullName evidence="8">Major Facilitator Superfamily protein</fullName>
    </submittedName>
</protein>
<dbReference type="GO" id="GO:0022857">
    <property type="term" value="F:transmembrane transporter activity"/>
    <property type="evidence" value="ECO:0007669"/>
    <property type="project" value="InterPro"/>
</dbReference>
<dbReference type="Gene3D" id="1.20.1250.20">
    <property type="entry name" value="MFS general substrate transporter like domains"/>
    <property type="match status" value="1"/>
</dbReference>
<name>A0A127Q2H2_9BURK</name>
<dbReference type="PATRIC" id="fig|279113.9.peg.1642"/>
<evidence type="ECO:0000256" key="5">
    <source>
        <dbReference type="ARBA" id="ARBA00023136"/>
    </source>
</evidence>
<dbReference type="InterPro" id="IPR020846">
    <property type="entry name" value="MFS_dom"/>
</dbReference>
<dbReference type="Pfam" id="PF07690">
    <property type="entry name" value="MFS_1"/>
    <property type="match status" value="1"/>
</dbReference>
<dbReference type="InterPro" id="IPR011701">
    <property type="entry name" value="MFS"/>
</dbReference>
<feature type="transmembrane region" description="Helical" evidence="6">
    <location>
        <begin position="176"/>
        <end position="194"/>
    </location>
</feature>